<dbReference type="PATRIC" id="fig|1367847.3.peg.3630"/>
<keyword evidence="2" id="KW-0614">Plasmid</keyword>
<protein>
    <submittedName>
        <fullName evidence="2">Hemin transport protein HmuS</fullName>
    </submittedName>
</protein>
<gene>
    <name evidence="2" type="ORF">JCM7686_pAMI4p006</name>
</gene>
<proteinExistence type="predicted"/>
<organism evidence="2 3">
    <name type="scientific">Paracoccus aminophilus JCM 7686</name>
    <dbReference type="NCBI Taxonomy" id="1367847"/>
    <lineage>
        <taxon>Bacteria</taxon>
        <taxon>Pseudomonadati</taxon>
        <taxon>Pseudomonadota</taxon>
        <taxon>Alphaproteobacteria</taxon>
        <taxon>Rhodobacterales</taxon>
        <taxon>Paracoccaceae</taxon>
        <taxon>Paracoccus</taxon>
    </lineage>
</organism>
<dbReference type="KEGG" id="pami:JCM7686_pAMI4p006"/>
<name>S5XZH8_PARAH</name>
<dbReference type="InterPro" id="IPR007845">
    <property type="entry name" value="HemS/ChuX_dom"/>
</dbReference>
<dbReference type="Pfam" id="PF05171">
    <property type="entry name" value="HemS"/>
    <property type="match status" value="1"/>
</dbReference>
<sequence length="234" mass="24750">MTTQTLERAKISGATPAEVLARLPAIGRLMVIVRTEGTTHERIGAVEAVTRDGDAVIISGDCHDSRIDTGALASVLIDRTSVMRDKVYPRLEFRDAAGELVVSVVGMEGVEPFDAALADFAVVAEAPEPKEAASSDPRPELDPADPALAPFEALRDSGAEVAIRNDRAGVGQEWKGVVAEIKPVMGFVNVMTKDFHLHLEGGSVASWQEAPRARIAIGQSGQPTGLTLISDAFA</sequence>
<evidence type="ECO:0000313" key="2">
    <source>
        <dbReference type="EMBL" id="AGT10697.1"/>
    </source>
</evidence>
<dbReference type="HOGENOM" id="CLU_1184131_0_0_5"/>
<evidence type="ECO:0000259" key="1">
    <source>
        <dbReference type="Pfam" id="PF05171"/>
    </source>
</evidence>
<keyword evidence="3" id="KW-1185">Reference proteome</keyword>
<feature type="domain" description="Haemin-degrading HemS/ChuX" evidence="1">
    <location>
        <begin position="10"/>
        <end position="108"/>
    </location>
</feature>
<dbReference type="SUPFAM" id="SSF144064">
    <property type="entry name" value="Heme iron utilization protein-like"/>
    <property type="match status" value="1"/>
</dbReference>
<evidence type="ECO:0000313" key="3">
    <source>
        <dbReference type="Proteomes" id="UP000015480"/>
    </source>
</evidence>
<accession>S5XZH8</accession>
<dbReference type="InterPro" id="IPR053733">
    <property type="entry name" value="Heme_Transport_Util_sf"/>
</dbReference>
<dbReference type="Gene3D" id="3.40.1570.10">
    <property type="entry name" value="HemS/ChuS/ChuX like domains"/>
    <property type="match status" value="1"/>
</dbReference>
<dbReference type="Proteomes" id="UP000015480">
    <property type="component" value="Plasmid pAMI4"/>
</dbReference>
<dbReference type="RefSeq" id="WP_020952182.1">
    <property type="nucleotide sequence ID" value="NC_022049.1"/>
</dbReference>
<dbReference type="GO" id="GO:0006826">
    <property type="term" value="P:iron ion transport"/>
    <property type="evidence" value="ECO:0007669"/>
    <property type="project" value="InterPro"/>
</dbReference>
<dbReference type="AlphaFoldDB" id="S5XZH8"/>
<dbReference type="OrthoDB" id="316630at2"/>
<geneLocation type="plasmid" evidence="2 3">
    <name>pAMI4</name>
</geneLocation>
<dbReference type="eggNOG" id="ENOG5032XUE">
    <property type="taxonomic scope" value="Bacteria"/>
</dbReference>
<reference evidence="2 3" key="1">
    <citation type="journal article" date="2014" name="BMC Genomics">
        <title>Architecture and functions of a multipartite genome of the methylotrophic bacterium Paracoccus aminophilus JCM 7686, containing primary and secondary chromids.</title>
        <authorList>
            <person name="Dziewit L."/>
            <person name="Czarnecki J."/>
            <person name="Wibberg D."/>
            <person name="Radlinska M."/>
            <person name="Mrozek P."/>
            <person name="Szymczak M."/>
            <person name="Schluter A."/>
            <person name="Puhler A."/>
            <person name="Bartosik D."/>
        </authorList>
    </citation>
    <scope>NUCLEOTIDE SEQUENCE [LARGE SCALE GENOMIC DNA]</scope>
    <source>
        <strain evidence="2">JCM 7686</strain>
        <plasmid evidence="3">Plasmid pAMI4</plasmid>
    </source>
</reference>
<dbReference type="EMBL" id="CP006652">
    <property type="protein sequence ID" value="AGT10697.1"/>
    <property type="molecule type" value="Genomic_DNA"/>
</dbReference>